<comment type="caution">
    <text evidence="1">The sequence shown here is derived from an EMBL/GenBank/DDBJ whole genome shotgun (WGS) entry which is preliminary data.</text>
</comment>
<accession>A0A4V2ZTY4</accession>
<evidence type="ECO:0000313" key="2">
    <source>
        <dbReference type="Proteomes" id="UP000295636"/>
    </source>
</evidence>
<sequence>MNTLTLRFKKQEEIGLKMLKRVLSVILLLTVFLTGCSANGSGSNASDKQGSGKPTTIKFWYPASDDLVITEVKKVVAKFEQENPTIKVELTTIPFKDYTQKLSIAYSGGIAPDVHGLGFGQLISTVDQNKYINMSKFIEADQWQGKDDIFPNILKAGQWNGGQYGLLMPEIRPMEWRKDFFKEAGLDTEKPPATLEELFDYAEKLKVVKDQKTVRAGIDLSVTNGEQAYLSLLLLLGKDIYDENGNPTFDSPESIQLVEKMVKLFKDGAVINSDGLDPNGTPFRNSLAAIGFSSSPSLAILQKGVGADKIGWSLPPKGPNGTRTSLMLGTFMTMSKSTKYADESWKFIKFWYDKDNLYNFSLVTGYVPPFKSVKDQYVKVAPENEVIFQAMEDARGYSPSKYWDVNVKYLRLALEQSYTGFKPVDQALKENAQKARDEIKTK</sequence>
<dbReference type="AlphaFoldDB" id="A0A4V2ZTY4"/>
<dbReference type="OrthoDB" id="9795467at2"/>
<evidence type="ECO:0000313" key="1">
    <source>
        <dbReference type="EMBL" id="TDF98834.1"/>
    </source>
</evidence>
<reference evidence="1 2" key="1">
    <citation type="submission" date="2019-03" db="EMBL/GenBank/DDBJ databases">
        <title>This is whole genome sequence of Paenibacillus sp MS74 strain.</title>
        <authorList>
            <person name="Trinh H.N."/>
        </authorList>
    </citation>
    <scope>NUCLEOTIDE SEQUENCE [LARGE SCALE GENOMIC DNA]</scope>
    <source>
        <strain evidence="1 2">MS74</strain>
    </source>
</reference>
<dbReference type="EMBL" id="SMRT01000003">
    <property type="protein sequence ID" value="TDF98834.1"/>
    <property type="molecule type" value="Genomic_DNA"/>
</dbReference>
<dbReference type="SUPFAM" id="SSF53850">
    <property type="entry name" value="Periplasmic binding protein-like II"/>
    <property type="match status" value="1"/>
</dbReference>
<dbReference type="PANTHER" id="PTHR43649">
    <property type="entry name" value="ARABINOSE-BINDING PROTEIN-RELATED"/>
    <property type="match status" value="1"/>
</dbReference>
<name>A0A4V2ZTY4_9BACL</name>
<dbReference type="InterPro" id="IPR050490">
    <property type="entry name" value="Bact_solute-bd_prot1"/>
</dbReference>
<dbReference type="Gene3D" id="3.40.190.10">
    <property type="entry name" value="Periplasmic binding protein-like II"/>
    <property type="match status" value="1"/>
</dbReference>
<dbReference type="PANTHER" id="PTHR43649:SF12">
    <property type="entry name" value="DIACETYLCHITOBIOSE BINDING PROTEIN DASA"/>
    <property type="match status" value="1"/>
</dbReference>
<proteinExistence type="predicted"/>
<dbReference type="Pfam" id="PF13416">
    <property type="entry name" value="SBP_bac_8"/>
    <property type="match status" value="1"/>
</dbReference>
<protein>
    <submittedName>
        <fullName evidence="1">Extracellular solute-binding protein</fullName>
    </submittedName>
</protein>
<dbReference type="Proteomes" id="UP000295636">
    <property type="component" value="Unassembled WGS sequence"/>
</dbReference>
<dbReference type="InterPro" id="IPR006059">
    <property type="entry name" value="SBP"/>
</dbReference>
<keyword evidence="2" id="KW-1185">Reference proteome</keyword>
<gene>
    <name evidence="1" type="ORF">E1757_09965</name>
</gene>
<organism evidence="1 2">
    <name type="scientific">Paenibacillus piri</name>
    <dbReference type="NCBI Taxonomy" id="2547395"/>
    <lineage>
        <taxon>Bacteria</taxon>
        <taxon>Bacillati</taxon>
        <taxon>Bacillota</taxon>
        <taxon>Bacilli</taxon>
        <taxon>Bacillales</taxon>
        <taxon>Paenibacillaceae</taxon>
        <taxon>Paenibacillus</taxon>
    </lineage>
</organism>